<dbReference type="GO" id="GO:0009231">
    <property type="term" value="P:riboflavin biosynthetic process"/>
    <property type="evidence" value="ECO:0007669"/>
    <property type="project" value="InterPro"/>
</dbReference>
<dbReference type="AlphaFoldDB" id="A0A1I5TKA1"/>
<dbReference type="InterPro" id="IPR050765">
    <property type="entry name" value="Riboflavin_Biosynth_HTPR"/>
</dbReference>
<evidence type="ECO:0000259" key="1">
    <source>
        <dbReference type="Pfam" id="PF01872"/>
    </source>
</evidence>
<dbReference type="InterPro" id="IPR024072">
    <property type="entry name" value="DHFR-like_dom_sf"/>
</dbReference>
<dbReference type="GO" id="GO:0008703">
    <property type="term" value="F:5-amino-6-(5-phosphoribosylamino)uracil reductase activity"/>
    <property type="evidence" value="ECO:0007669"/>
    <property type="project" value="InterPro"/>
</dbReference>
<dbReference type="OrthoDB" id="3471498at2"/>
<dbReference type="InterPro" id="IPR002734">
    <property type="entry name" value="RibDG_C"/>
</dbReference>
<proteinExistence type="predicted"/>
<dbReference type="PANTHER" id="PTHR38011:SF11">
    <property type="entry name" value="2,5-DIAMINO-6-RIBOSYLAMINO-4(3H)-PYRIMIDINONE 5'-PHOSPHATE REDUCTASE"/>
    <property type="match status" value="1"/>
</dbReference>
<evidence type="ECO:0000313" key="3">
    <source>
        <dbReference type="Proteomes" id="UP000198727"/>
    </source>
</evidence>
<protein>
    <submittedName>
        <fullName evidence="2">Dihydrofolate reductase</fullName>
    </submittedName>
</protein>
<organism evidence="2 3">
    <name type="scientific">Amycolatopsis arida</name>
    <dbReference type="NCBI Taxonomy" id="587909"/>
    <lineage>
        <taxon>Bacteria</taxon>
        <taxon>Bacillati</taxon>
        <taxon>Actinomycetota</taxon>
        <taxon>Actinomycetes</taxon>
        <taxon>Pseudonocardiales</taxon>
        <taxon>Pseudonocardiaceae</taxon>
        <taxon>Amycolatopsis</taxon>
    </lineage>
</organism>
<name>A0A1I5TKA1_9PSEU</name>
<evidence type="ECO:0000313" key="2">
    <source>
        <dbReference type="EMBL" id="SFP83465.1"/>
    </source>
</evidence>
<dbReference type="EMBL" id="FOWW01000003">
    <property type="protein sequence ID" value="SFP83465.1"/>
    <property type="molecule type" value="Genomic_DNA"/>
</dbReference>
<accession>A0A1I5TKA1</accession>
<sequence>MRNLIVQELVTVDGFVAGRDGGLDFFDTVADYGEVDQDNLRLLADVDTVLLGAATYRLFVDYWPTAKDEPVAHVVNTVPKIVFSTGLTHAPWGEWPEARVVHGNPVDEVTALKQQPGKDILVWGSLTLARSLLAARLVDELQLRVCPVAIGTGRTLFPTDGDLHLELVEATAYRSGILATRYRPRRA</sequence>
<gene>
    <name evidence="2" type="ORF">SAMN05421810_103558</name>
</gene>
<feature type="domain" description="Bacterial bifunctional deaminase-reductase C-terminal" evidence="1">
    <location>
        <begin position="4"/>
        <end position="178"/>
    </location>
</feature>
<dbReference type="SUPFAM" id="SSF53597">
    <property type="entry name" value="Dihydrofolate reductase-like"/>
    <property type="match status" value="1"/>
</dbReference>
<dbReference type="Pfam" id="PF01872">
    <property type="entry name" value="RibD_C"/>
    <property type="match status" value="1"/>
</dbReference>
<reference evidence="3" key="1">
    <citation type="submission" date="2016-10" db="EMBL/GenBank/DDBJ databases">
        <authorList>
            <person name="Varghese N."/>
            <person name="Submissions S."/>
        </authorList>
    </citation>
    <scope>NUCLEOTIDE SEQUENCE [LARGE SCALE GENOMIC DNA]</scope>
    <source>
        <strain evidence="3">CGMCC 4.5579</strain>
    </source>
</reference>
<dbReference type="STRING" id="587909.SAMN05421810_103558"/>
<keyword evidence="3" id="KW-1185">Reference proteome</keyword>
<dbReference type="RefSeq" id="WP_092530169.1">
    <property type="nucleotide sequence ID" value="NZ_FOWW01000003.1"/>
</dbReference>
<dbReference type="Gene3D" id="3.40.430.10">
    <property type="entry name" value="Dihydrofolate Reductase, subunit A"/>
    <property type="match status" value="1"/>
</dbReference>
<dbReference type="PANTHER" id="PTHR38011">
    <property type="entry name" value="DIHYDROFOLATE REDUCTASE FAMILY PROTEIN (AFU_ORTHOLOGUE AFUA_8G06820)"/>
    <property type="match status" value="1"/>
</dbReference>
<dbReference type="Proteomes" id="UP000198727">
    <property type="component" value="Unassembled WGS sequence"/>
</dbReference>